<evidence type="ECO:0000259" key="2">
    <source>
        <dbReference type="Pfam" id="PF24883"/>
    </source>
</evidence>
<sequence>MSDAEAALLEVGILCNAMQIMTFAKDSIHIYRNIRDGRAPDPKLDSYLKSPLSHTQQQILDIGKKVYDCVDELQQQFSKLHVDEGSNIGLSGKMAASKKSAIALWRGKELQDAEKNLQRHEQLLHSLLLDRVCSRSQAAEITSLESFQHLQGALQNIISQLVDGSIKVSELFADFSTVIGNRVAHGHATTRAVVEDRVNSVENKMCQHMSQSIDQLRQELRDREQDKAFGKQYEQLLSSLRFPEMNSRKNKILNMTIGLSEVIQDSDAKVTHDPSFYGFVDWLESNSNVFWVSGKPASGKSFLMKFLAFSPLTVEHLTVWRGAFRLRVHELNARDISLFVRERLHTYGLECRDRDTLVYEIVEKAEGVFLWVTLVVGRLNQAICQGQATMKMLKQLIEQTPSDLTTLYSDMWGRIGDGAQLRSIRRTASLYFNLVITAREVEDDLSKDGLHYTPHAASMSSLLVLATAAQDKSMEAMLSTGRVITIQELLARCSRAENELQ</sequence>
<dbReference type="PANTHER" id="PTHR10039:SF5">
    <property type="entry name" value="NACHT DOMAIN-CONTAINING PROTEIN"/>
    <property type="match status" value="1"/>
</dbReference>
<dbReference type="Proteomes" id="UP000536711">
    <property type="component" value="Unassembled WGS sequence"/>
</dbReference>
<dbReference type="EMBL" id="JAADJF010000278">
    <property type="protein sequence ID" value="KAF4427464.1"/>
    <property type="molecule type" value="Genomic_DNA"/>
</dbReference>
<proteinExistence type="predicted"/>
<accession>A0A8H4JHS9</accession>
<keyword evidence="1" id="KW-0677">Repeat</keyword>
<dbReference type="OrthoDB" id="5086500at2759"/>
<organism evidence="3 4">
    <name type="scientific">Fusarium acutatum</name>
    <dbReference type="NCBI Taxonomy" id="78861"/>
    <lineage>
        <taxon>Eukaryota</taxon>
        <taxon>Fungi</taxon>
        <taxon>Dikarya</taxon>
        <taxon>Ascomycota</taxon>
        <taxon>Pezizomycotina</taxon>
        <taxon>Sordariomycetes</taxon>
        <taxon>Hypocreomycetidae</taxon>
        <taxon>Hypocreales</taxon>
        <taxon>Nectriaceae</taxon>
        <taxon>Fusarium</taxon>
        <taxon>Fusarium fujikuroi species complex</taxon>
    </lineage>
</organism>
<dbReference type="InterPro" id="IPR056884">
    <property type="entry name" value="NPHP3-like_N"/>
</dbReference>
<protein>
    <recommendedName>
        <fullName evidence="2">Nephrocystin 3-like N-terminal domain-containing protein</fullName>
    </recommendedName>
</protein>
<evidence type="ECO:0000256" key="1">
    <source>
        <dbReference type="ARBA" id="ARBA00022737"/>
    </source>
</evidence>
<gene>
    <name evidence="3" type="ORF">FACUT_9581</name>
</gene>
<dbReference type="Pfam" id="PF24883">
    <property type="entry name" value="NPHP3_N"/>
    <property type="match status" value="1"/>
</dbReference>
<evidence type="ECO:0000313" key="3">
    <source>
        <dbReference type="EMBL" id="KAF4427464.1"/>
    </source>
</evidence>
<evidence type="ECO:0000313" key="4">
    <source>
        <dbReference type="Proteomes" id="UP000536711"/>
    </source>
</evidence>
<feature type="domain" description="Nephrocystin 3-like N-terminal" evidence="2">
    <location>
        <begin position="279"/>
        <end position="308"/>
    </location>
</feature>
<dbReference type="PANTHER" id="PTHR10039">
    <property type="entry name" value="AMELOGENIN"/>
    <property type="match status" value="1"/>
</dbReference>
<dbReference type="AlphaFoldDB" id="A0A8H4JHS9"/>
<name>A0A8H4JHS9_9HYPO</name>
<keyword evidence="4" id="KW-1185">Reference proteome</keyword>
<reference evidence="3 4" key="1">
    <citation type="submission" date="2020-01" db="EMBL/GenBank/DDBJ databases">
        <title>Identification and distribution of gene clusters putatively required for synthesis of sphingolipid metabolism inhibitors in phylogenetically diverse species of the filamentous fungus Fusarium.</title>
        <authorList>
            <person name="Kim H.-S."/>
            <person name="Busman M."/>
            <person name="Brown D.W."/>
            <person name="Divon H."/>
            <person name="Uhlig S."/>
            <person name="Proctor R.H."/>
        </authorList>
    </citation>
    <scope>NUCLEOTIDE SEQUENCE [LARGE SCALE GENOMIC DNA]</scope>
    <source>
        <strain evidence="3 4">NRRL 13308</strain>
    </source>
</reference>
<comment type="caution">
    <text evidence="3">The sequence shown here is derived from an EMBL/GenBank/DDBJ whole genome shotgun (WGS) entry which is preliminary data.</text>
</comment>